<dbReference type="PRINTS" id="PR00730">
    <property type="entry name" value="THERMOLYSIN"/>
</dbReference>
<sequence>MKTNTQRVAGLLWLGSLCLWQPALAQERTHPMAHKADRQATSVATRAPKAAVIRGGEGANTLGNKAGRRTALPFATHLPAGRLAFGSDIPGLQVKRSAQTDLPIFISGAVPGAGLSSANGRVDLQKAAVSYLDGVKDVLRIREPKAEFTVRRTDMDDPGQLHIRMQQSYRGVEVYGSEIILHAKSNQVQSLNGRYFPTPQLADVQPDLSAERAAAAAATHLRGKAAFAALTAEQQQLLDYEKPEAKLVIYHVNDDPANARLTWHVTLRPNFIDLWEYFVDANTGAVLHQYNHTCAIDGARTATAKDLNGTTQTVNTYQMGNGYYFMDASRPMFNAAQTKLPENPVGVVLTFDARNTSSKDFKVYDIVSTNNVWNNPTAVSAHVNSGKIYEYFRTIHGRNAIDGQGGNIISFINVADDDGTGLDNAYWNGKAMFYGNGNVGFKPLAGSMDVAGHEMSHGINDKTANLEYQGQSGAMDESFADIFGAMNDLEDWKIGEDVVKTSMFPSGALRDLSDPHNGGSSLNDNGYQPRTMAEMYTGSEDNGGVHINSGIPNWAYYKFATAIGTQKAQKVYYKALSSYLSPKSQFIDLRLAVVQAATDLHGANSAEVNAAKAAFDAVGIYENGGGQEDPSDLPTNPGQDYILLHDASANDSDPNTWYVINTAGTDLKPRSRTTGINKPSVTDNGDFAYFVTADHKLRAVSLTGAATESEVHNQPIWDNVAISKDGNRLAAVSIAADTSIYVYDFESEEWAKFVLYNPTNSEGISSGDVQFADALEWDYTGQYLLYDAYNTISKGGSSESIDYWDVGLIKVWDNETEGFGDGTVEKIFTGLPVNISVGNPSFSKNSPFIVAFDRYDGAKDEHSIIGADLEKGRLGTIATNIKTFGYPTYSKADDKMAYTTISAAGDTVINVVALKADKISATGAAPTTIVTEGKWAVWYVQGERQVLSSAKDITAFRFGGVTPAAVATINGTAIAVTVPPATDLKTLIATFTHSAEATVKVGNKVQVSGATKNDFTRSVTYTVTAQDGTTKTYTVTVATGVSTAVEDRNNISGKLTVFPNPTSGPLRVHLDEQAHQPATVELMNAAGAVLHRQQVQPQSLPGLTLETAGLPAGMYTLRLTVGEKIAYKKVMVQ</sequence>
<feature type="domain" description="Secretion system C-terminal sorting" evidence="13">
    <location>
        <begin position="1057"/>
        <end position="1132"/>
    </location>
</feature>
<feature type="active site" description="Proton donor" evidence="8">
    <location>
        <position position="546"/>
    </location>
</feature>
<dbReference type="Pfam" id="PF01447">
    <property type="entry name" value="Peptidase_M4"/>
    <property type="match status" value="1"/>
</dbReference>
<dbReference type="NCBIfam" id="TIGR04183">
    <property type="entry name" value="Por_Secre_tail"/>
    <property type="match status" value="1"/>
</dbReference>
<comment type="similarity">
    <text evidence="1">Belongs to the peptidase M4 family.</text>
</comment>
<keyword evidence="3" id="KW-0479">Metal-binding</keyword>
<evidence type="ECO:0000256" key="3">
    <source>
        <dbReference type="ARBA" id="ARBA00022723"/>
    </source>
</evidence>
<evidence type="ECO:0000256" key="9">
    <source>
        <dbReference type="SAM" id="SignalP"/>
    </source>
</evidence>
<dbReference type="AlphaFoldDB" id="A0A6J4IW26"/>
<dbReference type="Pfam" id="PF07504">
    <property type="entry name" value="FTP"/>
    <property type="match status" value="1"/>
</dbReference>
<reference evidence="14" key="1">
    <citation type="submission" date="2020-02" db="EMBL/GenBank/DDBJ databases">
        <authorList>
            <person name="Meier V. D."/>
        </authorList>
    </citation>
    <scope>NUCLEOTIDE SEQUENCE</scope>
    <source>
        <strain evidence="14">AVDCRST_MAG56</strain>
    </source>
</reference>
<evidence type="ECO:0000256" key="4">
    <source>
        <dbReference type="ARBA" id="ARBA00022729"/>
    </source>
</evidence>
<dbReference type="InterPro" id="IPR026444">
    <property type="entry name" value="Secre_tail"/>
</dbReference>
<feature type="domain" description="Peptidase M4 C-terminal" evidence="11">
    <location>
        <begin position="464"/>
        <end position="620"/>
    </location>
</feature>
<dbReference type="InterPro" id="IPR023612">
    <property type="entry name" value="Peptidase_M4"/>
</dbReference>
<evidence type="ECO:0000256" key="5">
    <source>
        <dbReference type="ARBA" id="ARBA00022801"/>
    </source>
</evidence>
<dbReference type="PANTHER" id="PTHR33794">
    <property type="entry name" value="BACILLOLYSIN"/>
    <property type="match status" value="1"/>
</dbReference>
<dbReference type="InterPro" id="IPR013856">
    <property type="entry name" value="Peptidase_M4_domain"/>
</dbReference>
<evidence type="ECO:0000313" key="14">
    <source>
        <dbReference type="EMBL" id="CAA9260626.1"/>
    </source>
</evidence>
<evidence type="ECO:0000259" key="10">
    <source>
        <dbReference type="Pfam" id="PF01447"/>
    </source>
</evidence>
<organism evidence="14">
    <name type="scientific">uncultured Cytophagales bacterium</name>
    <dbReference type="NCBI Taxonomy" id="158755"/>
    <lineage>
        <taxon>Bacteria</taxon>
        <taxon>Pseudomonadati</taxon>
        <taxon>Bacteroidota</taxon>
        <taxon>Sphingobacteriia</taxon>
        <taxon>Sphingobacteriales</taxon>
        <taxon>environmental samples</taxon>
    </lineage>
</organism>
<dbReference type="InterPro" id="IPR001570">
    <property type="entry name" value="Peptidase_M4_C_domain"/>
</dbReference>
<gene>
    <name evidence="14" type="ORF">AVDCRST_MAG56-2517</name>
</gene>
<evidence type="ECO:0000259" key="11">
    <source>
        <dbReference type="Pfam" id="PF02868"/>
    </source>
</evidence>
<evidence type="ECO:0000256" key="2">
    <source>
        <dbReference type="ARBA" id="ARBA00022670"/>
    </source>
</evidence>
<dbReference type="InterPro" id="IPR011096">
    <property type="entry name" value="FTP_domain"/>
</dbReference>
<evidence type="ECO:0000259" key="12">
    <source>
        <dbReference type="Pfam" id="PF07504"/>
    </source>
</evidence>
<dbReference type="SUPFAM" id="SSF55486">
    <property type="entry name" value="Metalloproteases ('zincins'), catalytic domain"/>
    <property type="match status" value="1"/>
</dbReference>
<feature type="domain" description="Peptidase M4" evidence="10">
    <location>
        <begin position="302"/>
        <end position="459"/>
    </location>
</feature>
<dbReference type="InterPro" id="IPR027268">
    <property type="entry name" value="Peptidase_M4/M1_CTD_sf"/>
</dbReference>
<evidence type="ECO:0000256" key="8">
    <source>
        <dbReference type="PIRSR" id="PIRSR623612-1"/>
    </source>
</evidence>
<dbReference type="GO" id="GO:0004222">
    <property type="term" value="F:metalloendopeptidase activity"/>
    <property type="evidence" value="ECO:0007669"/>
    <property type="project" value="InterPro"/>
</dbReference>
<protein>
    <submittedName>
        <fullName evidence="14">Uncharacterized protein</fullName>
    </submittedName>
</protein>
<dbReference type="SUPFAM" id="SSF82171">
    <property type="entry name" value="DPP6 N-terminal domain-like"/>
    <property type="match status" value="1"/>
</dbReference>
<feature type="domain" description="FTP" evidence="12">
    <location>
        <begin position="146"/>
        <end position="195"/>
    </location>
</feature>
<dbReference type="Gene3D" id="1.10.390.10">
    <property type="entry name" value="Neutral Protease Domain 2"/>
    <property type="match status" value="1"/>
</dbReference>
<dbReference type="Gene3D" id="3.10.450.490">
    <property type="match status" value="1"/>
</dbReference>
<accession>A0A6J4IW26</accession>
<evidence type="ECO:0000259" key="13">
    <source>
        <dbReference type="Pfam" id="PF18962"/>
    </source>
</evidence>
<keyword evidence="2" id="KW-0645">Protease</keyword>
<dbReference type="Gene3D" id="2.60.40.2340">
    <property type="match status" value="1"/>
</dbReference>
<evidence type="ECO:0000256" key="1">
    <source>
        <dbReference type="ARBA" id="ARBA00009388"/>
    </source>
</evidence>
<dbReference type="EMBL" id="CADCTQ010000220">
    <property type="protein sequence ID" value="CAA9260626.1"/>
    <property type="molecule type" value="Genomic_DNA"/>
</dbReference>
<feature type="signal peptide" evidence="9">
    <location>
        <begin position="1"/>
        <end position="25"/>
    </location>
</feature>
<evidence type="ECO:0000256" key="6">
    <source>
        <dbReference type="ARBA" id="ARBA00022833"/>
    </source>
</evidence>
<proteinExistence type="inferred from homology"/>
<keyword evidence="6" id="KW-0862">Zinc</keyword>
<name>A0A6J4IW26_9SPHI</name>
<feature type="chain" id="PRO_5027010111" evidence="9">
    <location>
        <begin position="26"/>
        <end position="1133"/>
    </location>
</feature>
<feature type="active site" evidence="8">
    <location>
        <position position="454"/>
    </location>
</feature>
<dbReference type="GO" id="GO:0046872">
    <property type="term" value="F:metal ion binding"/>
    <property type="evidence" value="ECO:0007669"/>
    <property type="project" value="UniProtKB-KW"/>
</dbReference>
<evidence type="ECO:0000256" key="7">
    <source>
        <dbReference type="ARBA" id="ARBA00023049"/>
    </source>
</evidence>
<keyword evidence="7" id="KW-0482">Metalloprotease</keyword>
<dbReference type="GO" id="GO:0006508">
    <property type="term" value="P:proteolysis"/>
    <property type="evidence" value="ECO:0007669"/>
    <property type="project" value="UniProtKB-KW"/>
</dbReference>
<dbReference type="CDD" id="cd09597">
    <property type="entry name" value="M4_TLP"/>
    <property type="match status" value="1"/>
</dbReference>
<keyword evidence="4 9" id="KW-0732">Signal</keyword>
<dbReference type="Gene3D" id="3.10.170.10">
    <property type="match status" value="1"/>
</dbReference>
<keyword evidence="5" id="KW-0378">Hydrolase</keyword>
<dbReference type="PANTHER" id="PTHR33794:SF1">
    <property type="entry name" value="BACILLOLYSIN"/>
    <property type="match status" value="1"/>
</dbReference>
<dbReference type="Pfam" id="PF18962">
    <property type="entry name" value="Por_Secre_tail"/>
    <property type="match status" value="1"/>
</dbReference>
<dbReference type="Pfam" id="PF02868">
    <property type="entry name" value="Peptidase_M4_C"/>
    <property type="match status" value="1"/>
</dbReference>
<dbReference type="InterPro" id="IPR050728">
    <property type="entry name" value="Zinc_Metalloprotease_M4"/>
</dbReference>